<accession>A0AA97F7S2</accession>
<dbReference type="KEGG" id="acoa:RB602_13520"/>
<dbReference type="InterPro" id="IPR026350">
    <property type="entry name" value="GxxExxY"/>
</dbReference>
<dbReference type="Pfam" id="PF13366">
    <property type="entry name" value="PDDEXK_3"/>
    <property type="match status" value="1"/>
</dbReference>
<proteinExistence type="predicted"/>
<sequence length="132" mass="14837">MESPLENLARIAVDAGFHIHKELGPGLLETVYETVLAGELERRGLRVDRQKPVEIKYKGIVHAEGFRADLLIENSLLVELKSVERLQPVHGKQVLTYLRLLDLPLGLLMNFGAATFKEGIKRIVNKHDNFAS</sequence>
<dbReference type="Proteomes" id="UP001302429">
    <property type="component" value="Chromosome"/>
</dbReference>
<reference evidence="1 2" key="1">
    <citation type="submission" date="2023-10" db="EMBL/GenBank/DDBJ databases">
        <title>Complete genome sequence of a Sphingomonadaceae bacterium.</title>
        <authorList>
            <person name="Yan C."/>
        </authorList>
    </citation>
    <scope>NUCLEOTIDE SEQUENCE [LARGE SCALE GENOMIC DNA]</scope>
    <source>
        <strain evidence="1 2">SCSIO 66989</strain>
    </source>
</reference>
<dbReference type="AlphaFoldDB" id="A0AA97F7S2"/>
<evidence type="ECO:0000313" key="2">
    <source>
        <dbReference type="Proteomes" id="UP001302429"/>
    </source>
</evidence>
<protein>
    <submittedName>
        <fullName evidence="1">GxxExxY protein</fullName>
    </submittedName>
</protein>
<evidence type="ECO:0000313" key="1">
    <source>
        <dbReference type="EMBL" id="WOE74843.1"/>
    </source>
</evidence>
<dbReference type="RefSeq" id="WP_317081225.1">
    <property type="nucleotide sequence ID" value="NZ_CP136594.1"/>
</dbReference>
<name>A0AA97F7S2_9SPHN</name>
<gene>
    <name evidence="1" type="ORF">RB602_13520</name>
</gene>
<dbReference type="NCBIfam" id="TIGR04256">
    <property type="entry name" value="GxxExxY"/>
    <property type="match status" value="1"/>
</dbReference>
<keyword evidence="2" id="KW-1185">Reference proteome</keyword>
<organism evidence="1 2">
    <name type="scientific">Alterisphingorhabdus coralli</name>
    <dbReference type="NCBI Taxonomy" id="3071408"/>
    <lineage>
        <taxon>Bacteria</taxon>
        <taxon>Pseudomonadati</taxon>
        <taxon>Pseudomonadota</taxon>
        <taxon>Alphaproteobacteria</taxon>
        <taxon>Sphingomonadales</taxon>
        <taxon>Sphingomonadaceae</taxon>
        <taxon>Alterisphingorhabdus (ex Yan et al. 2024)</taxon>
    </lineage>
</organism>
<dbReference type="EMBL" id="CP136594">
    <property type="protein sequence ID" value="WOE74843.1"/>
    <property type="molecule type" value="Genomic_DNA"/>
</dbReference>